<keyword evidence="7 9" id="KW-0464">Manganese</keyword>
<comment type="caution">
    <text evidence="10">The sequence shown here is derived from an EMBL/GenBank/DDBJ whole genome shotgun (WGS) entry which is preliminary data.</text>
</comment>
<dbReference type="PIRSF" id="PIRSF016049">
    <property type="entry name" value="Man_dehyd"/>
    <property type="match status" value="1"/>
</dbReference>
<evidence type="ECO:0000256" key="1">
    <source>
        <dbReference type="ARBA" id="ARBA00001794"/>
    </source>
</evidence>
<dbReference type="PANTHER" id="PTHR30387:SF2">
    <property type="entry name" value="MANNONATE DEHYDRATASE"/>
    <property type="match status" value="1"/>
</dbReference>
<dbReference type="EMBL" id="QXQB01000001">
    <property type="protein sequence ID" value="RJX41266.1"/>
    <property type="molecule type" value="Genomic_DNA"/>
</dbReference>
<gene>
    <name evidence="9 10" type="primary">uxuA</name>
    <name evidence="10" type="ORF">D3P09_04585</name>
</gene>
<dbReference type="NCBIfam" id="TIGR00695">
    <property type="entry name" value="uxuA"/>
    <property type="match status" value="1"/>
</dbReference>
<evidence type="ECO:0000313" key="11">
    <source>
        <dbReference type="Proteomes" id="UP000267798"/>
    </source>
</evidence>
<evidence type="ECO:0000256" key="7">
    <source>
        <dbReference type="ARBA" id="ARBA00023211"/>
    </source>
</evidence>
<evidence type="ECO:0000256" key="5">
    <source>
        <dbReference type="ARBA" id="ARBA00012927"/>
    </source>
</evidence>
<evidence type="ECO:0000256" key="8">
    <source>
        <dbReference type="ARBA" id="ARBA00023239"/>
    </source>
</evidence>
<comment type="cofactor">
    <cofactor evidence="9">
        <name>Fe(2+)</name>
        <dbReference type="ChEBI" id="CHEBI:29033"/>
    </cofactor>
    <cofactor evidence="9">
        <name>Mn(2+)</name>
        <dbReference type="ChEBI" id="CHEBI:29035"/>
    </cofactor>
</comment>
<sequence length="357" mass="40471">MKMSFRWFGHQDPVTLEKIRQIPGVGGIVTAIYDIPVGEVWPYENIVALKQTIEAAGLQLEVIESVPVHEDIKIGLPTRDRYIGNYKQTLRNLAKAEIPVVCYNFMPVFDWTRSSLDYELDDGSTALIYEEEVIERMNPLSGELKLPGWDTSYEDGQLQILFDHYQSVPEEKLWENLAYFIQAIMPVADEVGLRMAIHPDDPPWPIFGLPRIITNRQNLERLIGLHDSPSHGLCLCSGSLGADPSNDVPEMIRYFGAKDRVNFVHARNVKWTGPRSFQESAHLSSAGSLDMVEIIRALRDIDFAGPIRPDHGRMIWGETGKPGYGLYDRALGAVYLNGAWEAVTKERERTNDYKLNK</sequence>
<reference evidence="10 11" key="1">
    <citation type="submission" date="2018-09" db="EMBL/GenBank/DDBJ databases">
        <title>Paenibacillus aracenensis nov. sp. isolated from a cave in southern Spain.</title>
        <authorList>
            <person name="Jurado V."/>
            <person name="Gutierrez-Patricio S."/>
            <person name="Gonzalez-Pimentel J.L."/>
            <person name="Miller A.Z."/>
            <person name="Laiz L."/>
            <person name="Saiz-Jimenez C."/>
        </authorList>
    </citation>
    <scope>NUCLEOTIDE SEQUENCE [LARGE SCALE GENOMIC DNA]</scope>
    <source>
        <strain evidence="10 11">JCM 19203</strain>
    </source>
</reference>
<keyword evidence="8 9" id="KW-0456">Lyase</keyword>
<evidence type="ECO:0000313" key="10">
    <source>
        <dbReference type="EMBL" id="RJX41266.1"/>
    </source>
</evidence>
<dbReference type="GO" id="GO:0008198">
    <property type="term" value="F:ferrous iron binding"/>
    <property type="evidence" value="ECO:0007669"/>
    <property type="project" value="TreeGrafter"/>
</dbReference>
<evidence type="ECO:0000256" key="3">
    <source>
        <dbReference type="ARBA" id="ARBA00004892"/>
    </source>
</evidence>
<dbReference type="OrthoDB" id="9780250at2"/>
<comment type="catalytic activity">
    <reaction evidence="1 9">
        <text>D-mannonate = 2-dehydro-3-deoxy-D-gluconate + H2O</text>
        <dbReference type="Rhea" id="RHEA:20097"/>
        <dbReference type="ChEBI" id="CHEBI:15377"/>
        <dbReference type="ChEBI" id="CHEBI:17767"/>
        <dbReference type="ChEBI" id="CHEBI:57990"/>
        <dbReference type="EC" id="4.2.1.8"/>
    </reaction>
</comment>
<evidence type="ECO:0000256" key="2">
    <source>
        <dbReference type="ARBA" id="ARBA00002713"/>
    </source>
</evidence>
<dbReference type="InterPro" id="IPR036237">
    <property type="entry name" value="Xyl_isomerase-like_sf"/>
</dbReference>
<dbReference type="InterPro" id="IPR004628">
    <property type="entry name" value="Man_deHydtase"/>
</dbReference>
<dbReference type="GO" id="GO:0030145">
    <property type="term" value="F:manganese ion binding"/>
    <property type="evidence" value="ECO:0007669"/>
    <property type="project" value="TreeGrafter"/>
</dbReference>
<dbReference type="GO" id="GO:0008927">
    <property type="term" value="F:mannonate dehydratase activity"/>
    <property type="evidence" value="ECO:0007669"/>
    <property type="project" value="UniProtKB-UniRule"/>
</dbReference>
<keyword evidence="6 9" id="KW-0408">Iron</keyword>
<comment type="similarity">
    <text evidence="4 9">Belongs to the mannonate dehydratase family.</text>
</comment>
<dbReference type="UniPathway" id="UPA00246"/>
<accession>A0A3A6PNG5</accession>
<protein>
    <recommendedName>
        <fullName evidence="5 9">Mannonate dehydratase</fullName>
        <ecNumber evidence="5 9">4.2.1.8</ecNumber>
    </recommendedName>
    <alternativeName>
        <fullName evidence="9">D-mannonate hydro-lyase</fullName>
    </alternativeName>
</protein>
<dbReference type="NCBIfam" id="NF003027">
    <property type="entry name" value="PRK03906.1"/>
    <property type="match status" value="2"/>
</dbReference>
<comment type="function">
    <text evidence="2 9">Catalyzes the dehydration of D-mannonate.</text>
</comment>
<proteinExistence type="inferred from homology"/>
<dbReference type="Pfam" id="PF03786">
    <property type="entry name" value="UxuA"/>
    <property type="match status" value="1"/>
</dbReference>
<keyword evidence="11" id="KW-1185">Reference proteome</keyword>
<dbReference type="Gene3D" id="3.20.20.150">
    <property type="entry name" value="Divalent-metal-dependent TIM barrel enzymes"/>
    <property type="match status" value="1"/>
</dbReference>
<evidence type="ECO:0000256" key="6">
    <source>
        <dbReference type="ARBA" id="ARBA00023004"/>
    </source>
</evidence>
<organism evidence="10 11">
    <name type="scientific">Paenibacillus pinisoli</name>
    <dbReference type="NCBI Taxonomy" id="1276110"/>
    <lineage>
        <taxon>Bacteria</taxon>
        <taxon>Bacillati</taxon>
        <taxon>Bacillota</taxon>
        <taxon>Bacilli</taxon>
        <taxon>Bacillales</taxon>
        <taxon>Paenibacillaceae</taxon>
        <taxon>Paenibacillus</taxon>
    </lineage>
</organism>
<dbReference type="RefSeq" id="WP_120107586.1">
    <property type="nucleotide sequence ID" value="NZ_QXQB01000001.1"/>
</dbReference>
<dbReference type="GO" id="GO:0042840">
    <property type="term" value="P:D-glucuronate catabolic process"/>
    <property type="evidence" value="ECO:0007669"/>
    <property type="project" value="TreeGrafter"/>
</dbReference>
<name>A0A3A6PNG5_9BACL</name>
<dbReference type="AlphaFoldDB" id="A0A3A6PNG5"/>
<dbReference type="Proteomes" id="UP000267798">
    <property type="component" value="Unassembled WGS sequence"/>
</dbReference>
<dbReference type="HAMAP" id="MF_00106">
    <property type="entry name" value="UxuA"/>
    <property type="match status" value="1"/>
</dbReference>
<dbReference type="SUPFAM" id="SSF51658">
    <property type="entry name" value="Xylose isomerase-like"/>
    <property type="match status" value="1"/>
</dbReference>
<comment type="pathway">
    <text evidence="3 9">Carbohydrate metabolism; pentose and glucuronate interconversion.</text>
</comment>
<evidence type="ECO:0000256" key="9">
    <source>
        <dbReference type="HAMAP-Rule" id="MF_00106"/>
    </source>
</evidence>
<dbReference type="PANTHER" id="PTHR30387">
    <property type="entry name" value="MANNONATE DEHYDRATASE"/>
    <property type="match status" value="1"/>
</dbReference>
<dbReference type="EC" id="4.2.1.8" evidence="5 9"/>
<evidence type="ECO:0000256" key="4">
    <source>
        <dbReference type="ARBA" id="ARBA00007389"/>
    </source>
</evidence>